<dbReference type="Gene3D" id="2.160.20.10">
    <property type="entry name" value="Single-stranded right-handed beta-helix, Pectin lyase-like"/>
    <property type="match status" value="1"/>
</dbReference>
<organism evidence="1 2">
    <name type="scientific">Bacillus xiapuensis</name>
    <dbReference type="NCBI Taxonomy" id="2014075"/>
    <lineage>
        <taxon>Bacteria</taxon>
        <taxon>Bacillati</taxon>
        <taxon>Bacillota</taxon>
        <taxon>Bacilli</taxon>
        <taxon>Bacillales</taxon>
        <taxon>Bacillaceae</taxon>
        <taxon>Bacillus</taxon>
    </lineage>
</organism>
<name>A0ABU6N7N1_9BACI</name>
<protein>
    <recommendedName>
        <fullName evidence="3">Pectate lyase superfamily protein domain-containing protein</fullName>
    </recommendedName>
</protein>
<dbReference type="Proteomes" id="UP001330749">
    <property type="component" value="Unassembled WGS sequence"/>
</dbReference>
<dbReference type="RefSeq" id="WP_327967131.1">
    <property type="nucleotide sequence ID" value="NZ_JARMQG010000084.1"/>
</dbReference>
<comment type="caution">
    <text evidence="1">The sequence shown here is derived from an EMBL/GenBank/DDBJ whole genome shotgun (WGS) entry which is preliminary data.</text>
</comment>
<dbReference type="InterPro" id="IPR012334">
    <property type="entry name" value="Pectin_lyas_fold"/>
</dbReference>
<proteinExistence type="predicted"/>
<dbReference type="EMBL" id="JARMQG010000084">
    <property type="protein sequence ID" value="MED3562230.1"/>
    <property type="molecule type" value="Genomic_DNA"/>
</dbReference>
<keyword evidence="2" id="KW-1185">Reference proteome</keyword>
<gene>
    <name evidence="1" type="ORF">P4447_07165</name>
</gene>
<evidence type="ECO:0000313" key="2">
    <source>
        <dbReference type="Proteomes" id="UP001330749"/>
    </source>
</evidence>
<evidence type="ECO:0000313" key="1">
    <source>
        <dbReference type="EMBL" id="MED3562230.1"/>
    </source>
</evidence>
<sequence length="633" mass="69511">MSGLNRIPFDMIQDRNNGQKLNEKLSNIDSSLADIATDIQERGINVDDFGTVGDGARNDIAAFQAAVSQAESLKRPLFIPNKRYYIDGDLNIKTDIICRGTLVVPNAGLGKIKIDRKEQPKTIAASGLSGLTRGTVNIGGLNGNVGTLLLDSTDVLIERTSGSSYLKREVSEILDASGNILPPLDQDYSNLNNLTVTVFPSETPLTITGLSIELTGDTNSNRDHMLGVYRSDVTFFGLSIINKSSVAAPWQAVRVQNATNVNFNNPIIKGFRDTLSGYGIALYNAAYVNINSGKIIDCRHCVSGLNNKQVFVKGGFYSSNISATFDSHWGNGFYIDDVDSVIPNSAVNHVVFAGTDVTIKRSRFFGGSNVFGIRNDTPEMYGDLIIDDIEWATNVSLATLAGFSTTSTLNYTFSRSLNNPNLTKITNIRFKCPNTTTAIGLSTVNRQYTQIHWGKIFIENINADSAKLLRVFQGEKTQVYYTDVNITEVTIKNINFPTTADQSIIVNDYSTATDSTRGYNFVIENCKNLFWNAAQSSCLSVFINKCVVTNFKRTGNGQGYFGDYNLNNSILDNTNFTGYMRLNFRGCTFQGTITSTEIDINVRTISSKGNLAKIGCTGYPTNLDNYRDASYYI</sequence>
<dbReference type="InterPro" id="IPR011050">
    <property type="entry name" value="Pectin_lyase_fold/virulence"/>
</dbReference>
<dbReference type="SUPFAM" id="SSF51126">
    <property type="entry name" value="Pectin lyase-like"/>
    <property type="match status" value="1"/>
</dbReference>
<evidence type="ECO:0008006" key="3">
    <source>
        <dbReference type="Google" id="ProtNLM"/>
    </source>
</evidence>
<accession>A0ABU6N7N1</accession>
<reference evidence="1 2" key="1">
    <citation type="submission" date="2023-03" db="EMBL/GenBank/DDBJ databases">
        <title>Bacillus Genome Sequencing.</title>
        <authorList>
            <person name="Dunlap C."/>
        </authorList>
    </citation>
    <scope>NUCLEOTIDE SEQUENCE [LARGE SCALE GENOMIC DNA]</scope>
    <source>
        <strain evidence="1 2">B-14544</strain>
    </source>
</reference>